<dbReference type="OrthoDB" id="9181716at2"/>
<name>Q47BG7_DECAR</name>
<accession>Q47BG7</accession>
<reference evidence="1" key="1">
    <citation type="submission" date="2005-08" db="EMBL/GenBank/DDBJ databases">
        <title>Complete sequence of Dechloromonas aromatica RCB.</title>
        <authorList>
            <person name="Salinero K.K."/>
            <person name="Copeland A."/>
            <person name="Lucas S."/>
            <person name="Lapidus A."/>
            <person name="Barry K."/>
            <person name="Detter J.C."/>
            <person name="Glavina T."/>
            <person name="Hammon N."/>
            <person name="Israni S."/>
            <person name="Pitluck S."/>
            <person name="Di Bartolo G."/>
            <person name="Trong S."/>
            <person name="Schmutz J."/>
            <person name="Larimer F."/>
            <person name="Land M."/>
            <person name="Ivanova N."/>
            <person name="Richardson P."/>
        </authorList>
    </citation>
    <scope>NUCLEOTIDE SEQUENCE</scope>
    <source>
        <strain evidence="1">RCB</strain>
    </source>
</reference>
<dbReference type="STRING" id="159087.Daro_3084"/>
<dbReference type="AlphaFoldDB" id="Q47BG7"/>
<dbReference type="EMBL" id="CP000089">
    <property type="protein sequence ID" value="AAZ47814.1"/>
    <property type="molecule type" value="Genomic_DNA"/>
</dbReference>
<dbReference type="HOGENOM" id="CLU_1903224_0_0_4"/>
<dbReference type="KEGG" id="dar:Daro_3084"/>
<organism evidence="1">
    <name type="scientific">Dechloromonas aromatica (strain RCB)</name>
    <dbReference type="NCBI Taxonomy" id="159087"/>
    <lineage>
        <taxon>Bacteria</taxon>
        <taxon>Pseudomonadati</taxon>
        <taxon>Pseudomonadota</taxon>
        <taxon>Betaproteobacteria</taxon>
        <taxon>Rhodocyclales</taxon>
        <taxon>Azonexaceae</taxon>
        <taxon>Dechloromonas</taxon>
    </lineage>
</organism>
<protein>
    <submittedName>
        <fullName evidence="1">Uncharacterized protein</fullName>
    </submittedName>
</protein>
<sequence>MPSPILARADALMHRKRQNDTEFDDLPVLTDAIDEDDIPVLLDAEVSMSAEVPAMKDTAFVPPAEAIAEPDIEMLEPTPPAPLIDPTLRDQLIHELARRIEQRLSAELPHIIASTVRDFLAEQAMIASQPADD</sequence>
<proteinExistence type="predicted"/>
<gene>
    <name evidence="1" type="ordered locus">Daro_3084</name>
</gene>
<evidence type="ECO:0000313" key="1">
    <source>
        <dbReference type="EMBL" id="AAZ47814.1"/>
    </source>
</evidence>